<evidence type="ECO:0000313" key="2">
    <source>
        <dbReference type="WBParaSite" id="nRc.2.0.1.t42120-RA"/>
    </source>
</evidence>
<name>A0A915KX80_ROMCU</name>
<organism evidence="1 2">
    <name type="scientific">Romanomermis culicivorax</name>
    <name type="common">Nematode worm</name>
    <dbReference type="NCBI Taxonomy" id="13658"/>
    <lineage>
        <taxon>Eukaryota</taxon>
        <taxon>Metazoa</taxon>
        <taxon>Ecdysozoa</taxon>
        <taxon>Nematoda</taxon>
        <taxon>Enoplea</taxon>
        <taxon>Dorylaimia</taxon>
        <taxon>Mermithida</taxon>
        <taxon>Mermithoidea</taxon>
        <taxon>Mermithidae</taxon>
        <taxon>Romanomermis</taxon>
    </lineage>
</organism>
<protein>
    <submittedName>
        <fullName evidence="2">Uncharacterized protein</fullName>
    </submittedName>
</protein>
<accession>A0A915KX80</accession>
<dbReference type="Proteomes" id="UP000887565">
    <property type="component" value="Unplaced"/>
</dbReference>
<proteinExistence type="predicted"/>
<sequence>MKNEKDPVRDPKFLKFPNFQKYAIPKLLNDRRPVEDCRLIERRNPFLRYVKRFATSRKVENLGRKMGNFAGKFEKSQI</sequence>
<dbReference type="AlphaFoldDB" id="A0A915KX80"/>
<reference evidence="2" key="1">
    <citation type="submission" date="2022-11" db="UniProtKB">
        <authorList>
            <consortium name="WormBaseParasite"/>
        </authorList>
    </citation>
    <scope>IDENTIFICATION</scope>
</reference>
<evidence type="ECO:0000313" key="1">
    <source>
        <dbReference type="Proteomes" id="UP000887565"/>
    </source>
</evidence>
<keyword evidence="1" id="KW-1185">Reference proteome</keyword>
<dbReference type="WBParaSite" id="nRc.2.0.1.t42120-RA">
    <property type="protein sequence ID" value="nRc.2.0.1.t42120-RA"/>
    <property type="gene ID" value="nRc.2.0.1.g42120"/>
</dbReference>